<evidence type="ECO:0000313" key="1">
    <source>
        <dbReference type="EMBL" id="RBP92877.1"/>
    </source>
</evidence>
<name>A0A366JUJ8_CYTFI</name>
<evidence type="ECO:0000313" key="2">
    <source>
        <dbReference type="Proteomes" id="UP000252731"/>
    </source>
</evidence>
<dbReference type="AlphaFoldDB" id="A0A366JUJ8"/>
<dbReference type="Proteomes" id="UP000252731">
    <property type="component" value="Unassembled WGS sequence"/>
</dbReference>
<proteinExistence type="predicted"/>
<reference evidence="1 2" key="1">
    <citation type="submission" date="2018-06" db="EMBL/GenBank/DDBJ databases">
        <title>Freshwater and sediment microbial communities from various areas in North America, analyzing microbe dynamics in response to fracking.</title>
        <authorList>
            <person name="Lamendella R."/>
        </authorList>
    </citation>
    <scope>NUCLEOTIDE SEQUENCE [LARGE SCALE GENOMIC DNA]</scope>
    <source>
        <strain evidence="1 2">14_TX</strain>
    </source>
</reference>
<gene>
    <name evidence="1" type="ORF">DFO70_1066</name>
</gene>
<protein>
    <submittedName>
        <fullName evidence="1">Uncharacterized protein</fullName>
    </submittedName>
</protein>
<sequence length="49" mass="5724">MFLQAVFKIGMELSVEVTVIFILETLTIFRCRRGNTAIEKIGEFNLFFH</sequence>
<organism evidence="1 2">
    <name type="scientific">Cytobacillus firmus</name>
    <name type="common">Bacillus firmus</name>
    <dbReference type="NCBI Taxonomy" id="1399"/>
    <lineage>
        <taxon>Bacteria</taxon>
        <taxon>Bacillati</taxon>
        <taxon>Bacillota</taxon>
        <taxon>Bacilli</taxon>
        <taxon>Bacillales</taxon>
        <taxon>Bacillaceae</taxon>
        <taxon>Cytobacillus</taxon>
    </lineage>
</organism>
<keyword evidence="2" id="KW-1185">Reference proteome</keyword>
<accession>A0A366JUJ8</accession>
<dbReference type="EMBL" id="QNSF01000006">
    <property type="protein sequence ID" value="RBP92877.1"/>
    <property type="molecule type" value="Genomic_DNA"/>
</dbReference>
<comment type="caution">
    <text evidence="1">The sequence shown here is derived from an EMBL/GenBank/DDBJ whole genome shotgun (WGS) entry which is preliminary data.</text>
</comment>